<dbReference type="EMBL" id="BAABUJ010000010">
    <property type="protein sequence ID" value="GAA5798322.1"/>
    <property type="molecule type" value="Genomic_DNA"/>
</dbReference>
<gene>
    <name evidence="3" type="ORF">HPULCUR_003724</name>
</gene>
<dbReference type="InterPro" id="IPR013087">
    <property type="entry name" value="Znf_C2H2_type"/>
</dbReference>
<comment type="caution">
    <text evidence="3">The sequence shown here is derived from an EMBL/GenBank/DDBJ whole genome shotgun (WGS) entry which is preliminary data.</text>
</comment>
<evidence type="ECO:0000313" key="3">
    <source>
        <dbReference type="EMBL" id="GAA5798322.1"/>
    </source>
</evidence>
<keyword evidence="4" id="KW-1185">Reference proteome</keyword>
<evidence type="ECO:0000313" key="4">
    <source>
        <dbReference type="Proteomes" id="UP001476247"/>
    </source>
</evidence>
<proteinExistence type="predicted"/>
<keyword evidence="1" id="KW-0479">Metal-binding</keyword>
<dbReference type="PROSITE" id="PS50157">
    <property type="entry name" value="ZINC_FINGER_C2H2_2"/>
    <property type="match status" value="1"/>
</dbReference>
<keyword evidence="1" id="KW-0863">Zinc-finger</keyword>
<dbReference type="Proteomes" id="UP001476247">
    <property type="component" value="Unassembled WGS sequence"/>
</dbReference>
<name>A0ABP9XW98_9FUNG</name>
<feature type="domain" description="C2H2-type" evidence="2">
    <location>
        <begin position="6"/>
        <end position="34"/>
    </location>
</feature>
<sequence>MTAEIHICPICNKTQTKAFNVKRHLKNVHNVEMRTMRKHIEHFNNDHVIAEPDDLPTTINYDRVESPNLISISSPEPSKDPLSEAALMEQLNLPASSSSTAYDVVKLLGYRPVCYGNEEICLPFFSSPAAVKRALQYQENFPLKSMRISPCRLENKVSNQTVLPSSHEFILQNSPYNHILSTDSFVPLNESHIDLLNTSWEKKTYMKSASVQLLAGSMVVTNWEAIVVNCLEVYSRIPQLEAHIEKEASYLKNSLPNAFSQYTNLSIVKLQNDNSTKLIIGTDVSNFLVTSSIRIDNDSYLPELGPTTGNLDVTDKTKIYLSKNSIEKCNQIIKAKKYNLVMKHELFNLKQVRSKYHLSSTYTFSRGFSLFTHAMTNVPVTVFTANDCKYITNKDAKIASNILREVAWGVIEGGGKLTFKSFKDVTTVIPKDTNATISKSISSIEKLFNGEDSIQVINNSELNAVLEILSRSICNNGITSANQKIAENVRELNTEEECLLELSLSGIINLIHTQINKNYANIDLWHEDEDEQEMTFISQRIKRKWCPPFKDDEEESLN</sequence>
<reference evidence="3 4" key="1">
    <citation type="submission" date="2024-04" db="EMBL/GenBank/DDBJ databases">
        <title>genome sequences of Mucor flavus KT1a and Helicostylum pulchrum KT1b strains isolation_sourced from the surface of a dry-aged beef.</title>
        <authorList>
            <person name="Toyotome T."/>
            <person name="Hosono M."/>
            <person name="Torimaru M."/>
            <person name="Fukuda K."/>
            <person name="Mikami N."/>
        </authorList>
    </citation>
    <scope>NUCLEOTIDE SEQUENCE [LARGE SCALE GENOMIC DNA]</scope>
    <source>
        <strain evidence="3 4">KT1b</strain>
    </source>
</reference>
<accession>A0ABP9XW98</accession>
<evidence type="ECO:0000256" key="1">
    <source>
        <dbReference type="PROSITE-ProRule" id="PRU00042"/>
    </source>
</evidence>
<keyword evidence="1" id="KW-0862">Zinc</keyword>
<protein>
    <recommendedName>
        <fullName evidence="2">C2H2-type domain-containing protein</fullName>
    </recommendedName>
</protein>
<organism evidence="3 4">
    <name type="scientific">Helicostylum pulchrum</name>
    <dbReference type="NCBI Taxonomy" id="562976"/>
    <lineage>
        <taxon>Eukaryota</taxon>
        <taxon>Fungi</taxon>
        <taxon>Fungi incertae sedis</taxon>
        <taxon>Mucoromycota</taxon>
        <taxon>Mucoromycotina</taxon>
        <taxon>Mucoromycetes</taxon>
        <taxon>Mucorales</taxon>
        <taxon>Mucorineae</taxon>
        <taxon>Mucoraceae</taxon>
        <taxon>Helicostylum</taxon>
    </lineage>
</organism>
<evidence type="ECO:0000259" key="2">
    <source>
        <dbReference type="PROSITE" id="PS50157"/>
    </source>
</evidence>